<dbReference type="AlphaFoldDB" id="A0A6A7AZ75"/>
<sequence length="224" mass="25038">MSPSPDASQITLFAHLLRHLVKLISDMWDYSSRFGFSARAPTSDEDASTPLRAAEEGAVMQDNRDTPTGPAVVQSVGFMQSRSGRPSRPDLSCPIKPNSSPLKHSAYTPHSPTRTGNLYPDFIFARMKSLLERLKGTTPASLPPYNPRIQTKSHAQVLKGRVLPVGNFIITHVLVREPEESRGSLELDLCRHIATHYWPSPVTNFTHLYILEMYRNVQFKVAIS</sequence>
<gene>
    <name evidence="2" type="ORF">T440DRAFT_556657</name>
</gene>
<feature type="compositionally biased region" description="Polar residues" evidence="1">
    <location>
        <begin position="97"/>
        <end position="111"/>
    </location>
</feature>
<dbReference type="EMBL" id="MU006317">
    <property type="protein sequence ID" value="KAF2848591.1"/>
    <property type="molecule type" value="Genomic_DNA"/>
</dbReference>
<evidence type="ECO:0000256" key="1">
    <source>
        <dbReference type="SAM" id="MobiDB-lite"/>
    </source>
</evidence>
<accession>A0A6A7AZ75</accession>
<dbReference type="Proteomes" id="UP000799423">
    <property type="component" value="Unassembled WGS sequence"/>
</dbReference>
<evidence type="ECO:0000313" key="3">
    <source>
        <dbReference type="Proteomes" id="UP000799423"/>
    </source>
</evidence>
<evidence type="ECO:0000313" key="2">
    <source>
        <dbReference type="EMBL" id="KAF2848591.1"/>
    </source>
</evidence>
<name>A0A6A7AZ75_9PLEO</name>
<protein>
    <submittedName>
        <fullName evidence="2">Uncharacterized protein</fullName>
    </submittedName>
</protein>
<organism evidence="2 3">
    <name type="scientific">Plenodomus tracheiphilus IPT5</name>
    <dbReference type="NCBI Taxonomy" id="1408161"/>
    <lineage>
        <taxon>Eukaryota</taxon>
        <taxon>Fungi</taxon>
        <taxon>Dikarya</taxon>
        <taxon>Ascomycota</taxon>
        <taxon>Pezizomycotina</taxon>
        <taxon>Dothideomycetes</taxon>
        <taxon>Pleosporomycetidae</taxon>
        <taxon>Pleosporales</taxon>
        <taxon>Pleosporineae</taxon>
        <taxon>Leptosphaeriaceae</taxon>
        <taxon>Plenodomus</taxon>
    </lineage>
</organism>
<dbReference type="OrthoDB" id="3801079at2759"/>
<keyword evidence="3" id="KW-1185">Reference proteome</keyword>
<feature type="region of interest" description="Disordered" evidence="1">
    <location>
        <begin position="80"/>
        <end position="111"/>
    </location>
</feature>
<reference evidence="2" key="1">
    <citation type="submission" date="2020-01" db="EMBL/GenBank/DDBJ databases">
        <authorList>
            <consortium name="DOE Joint Genome Institute"/>
            <person name="Haridas S."/>
            <person name="Albert R."/>
            <person name="Binder M."/>
            <person name="Bloem J."/>
            <person name="Labutti K."/>
            <person name="Salamov A."/>
            <person name="Andreopoulos B."/>
            <person name="Baker S.E."/>
            <person name="Barry K."/>
            <person name="Bills G."/>
            <person name="Bluhm B.H."/>
            <person name="Cannon C."/>
            <person name="Castanera R."/>
            <person name="Culley D.E."/>
            <person name="Daum C."/>
            <person name="Ezra D."/>
            <person name="Gonzalez J.B."/>
            <person name="Henrissat B."/>
            <person name="Kuo A."/>
            <person name="Liang C."/>
            <person name="Lipzen A."/>
            <person name="Lutzoni F."/>
            <person name="Magnuson J."/>
            <person name="Mondo S."/>
            <person name="Nolan M."/>
            <person name="Ohm R."/>
            <person name="Pangilinan J."/>
            <person name="Park H.-J."/>
            <person name="Ramirez L."/>
            <person name="Alfaro M."/>
            <person name="Sun H."/>
            <person name="Tritt A."/>
            <person name="Yoshinaga Y."/>
            <person name="Zwiers L.-H."/>
            <person name="Turgeon B.G."/>
            <person name="Goodwin S.B."/>
            <person name="Spatafora J.W."/>
            <person name="Crous P.W."/>
            <person name="Grigoriev I.V."/>
        </authorList>
    </citation>
    <scope>NUCLEOTIDE SEQUENCE</scope>
    <source>
        <strain evidence="2">IPT5</strain>
    </source>
</reference>
<proteinExistence type="predicted"/>